<proteinExistence type="predicted"/>
<sequence>MAERFWSTQKPTDDGTFHRKSGVSCDVADIRQILFMKQNIMDENANFDPMILNYQYWQERSLCERRLPHRPSVPVDGDQDADFNNNDNNFFERSTSKFRSVNLKNQYFILQKSVKSPKFDRKNGQQQPDGEEHFGTNDVDVAAPPNADTKNRHGCFHVGYCGLRYSPVSPLSPAYDYATLNSSEKKSVTGRNSNNGMVESSSKMPWIFSGAIDSLWRLNNDELIN</sequence>
<dbReference type="WBParaSite" id="nRc.2.0.1.t25613-RA">
    <property type="protein sequence ID" value="nRc.2.0.1.t25613-RA"/>
    <property type="gene ID" value="nRc.2.0.1.g25613"/>
</dbReference>
<dbReference type="Proteomes" id="UP000887565">
    <property type="component" value="Unplaced"/>
</dbReference>
<name>A0A915JHM4_ROMCU</name>
<dbReference type="AlphaFoldDB" id="A0A915JHM4"/>
<evidence type="ECO:0000313" key="2">
    <source>
        <dbReference type="Proteomes" id="UP000887565"/>
    </source>
</evidence>
<reference evidence="3" key="1">
    <citation type="submission" date="2022-11" db="UniProtKB">
        <authorList>
            <consortium name="WormBaseParasite"/>
        </authorList>
    </citation>
    <scope>IDENTIFICATION</scope>
</reference>
<evidence type="ECO:0000256" key="1">
    <source>
        <dbReference type="SAM" id="MobiDB-lite"/>
    </source>
</evidence>
<organism evidence="2 3">
    <name type="scientific">Romanomermis culicivorax</name>
    <name type="common">Nematode worm</name>
    <dbReference type="NCBI Taxonomy" id="13658"/>
    <lineage>
        <taxon>Eukaryota</taxon>
        <taxon>Metazoa</taxon>
        <taxon>Ecdysozoa</taxon>
        <taxon>Nematoda</taxon>
        <taxon>Enoplea</taxon>
        <taxon>Dorylaimia</taxon>
        <taxon>Mermithida</taxon>
        <taxon>Mermithoidea</taxon>
        <taxon>Mermithidae</taxon>
        <taxon>Romanomermis</taxon>
    </lineage>
</organism>
<feature type="region of interest" description="Disordered" evidence="1">
    <location>
        <begin position="118"/>
        <end position="146"/>
    </location>
</feature>
<accession>A0A915JHM4</accession>
<keyword evidence="2" id="KW-1185">Reference proteome</keyword>
<protein>
    <submittedName>
        <fullName evidence="3">Uncharacterized protein</fullName>
    </submittedName>
</protein>
<evidence type="ECO:0000313" key="3">
    <source>
        <dbReference type="WBParaSite" id="nRc.2.0.1.t25613-RA"/>
    </source>
</evidence>